<dbReference type="SUPFAM" id="SSF48295">
    <property type="entry name" value="TrpR-like"/>
    <property type="match status" value="1"/>
</dbReference>
<evidence type="ECO:0000256" key="1">
    <source>
        <dbReference type="SAM" id="MobiDB-lite"/>
    </source>
</evidence>
<accession>A0A8J7M5T6</accession>
<dbReference type="Pfam" id="PF06627">
    <property type="entry name" value="DUF1153"/>
    <property type="match status" value="1"/>
</dbReference>
<comment type="caution">
    <text evidence="2">The sequence shown here is derived from an EMBL/GenBank/DDBJ whole genome shotgun (WGS) entry which is preliminary data.</text>
</comment>
<dbReference type="InterPro" id="IPR010921">
    <property type="entry name" value="Trp_repressor/repl_initiator"/>
</dbReference>
<dbReference type="Proteomes" id="UP000655420">
    <property type="component" value="Unassembled WGS sequence"/>
</dbReference>
<dbReference type="InterPro" id="IPR009534">
    <property type="entry name" value="DUF1153"/>
</dbReference>
<proteinExistence type="predicted"/>
<organism evidence="2 3">
    <name type="scientific">Thermohalobaculum xanthum</name>
    <dbReference type="NCBI Taxonomy" id="2753746"/>
    <lineage>
        <taxon>Bacteria</taxon>
        <taxon>Pseudomonadati</taxon>
        <taxon>Pseudomonadota</taxon>
        <taxon>Alphaproteobacteria</taxon>
        <taxon>Rhodobacterales</taxon>
        <taxon>Paracoccaceae</taxon>
        <taxon>Thermohalobaculum</taxon>
    </lineage>
</organism>
<reference evidence="2" key="1">
    <citation type="submission" date="2020-12" db="EMBL/GenBank/DDBJ databases">
        <title>Bacterial taxonomy.</title>
        <authorList>
            <person name="Pan X."/>
        </authorList>
    </citation>
    <scope>NUCLEOTIDE SEQUENCE</scope>
    <source>
        <strain evidence="2">M0105</strain>
    </source>
</reference>
<dbReference type="RefSeq" id="WP_200606450.1">
    <property type="nucleotide sequence ID" value="NZ_JAEHHL010000001.1"/>
</dbReference>
<dbReference type="AlphaFoldDB" id="A0A8J7M5T6"/>
<dbReference type="EMBL" id="JAEHHL010000001">
    <property type="protein sequence ID" value="MBK0398004.1"/>
    <property type="molecule type" value="Genomic_DNA"/>
</dbReference>
<dbReference type="GO" id="GO:0043565">
    <property type="term" value="F:sequence-specific DNA binding"/>
    <property type="evidence" value="ECO:0007669"/>
    <property type="project" value="InterPro"/>
</dbReference>
<keyword evidence="3" id="KW-1185">Reference proteome</keyword>
<dbReference type="Gene3D" id="1.10.10.10">
    <property type="entry name" value="Winged helix-like DNA-binding domain superfamily/Winged helix DNA-binding domain"/>
    <property type="match status" value="1"/>
</dbReference>
<evidence type="ECO:0000313" key="2">
    <source>
        <dbReference type="EMBL" id="MBK0398004.1"/>
    </source>
</evidence>
<gene>
    <name evidence="2" type="ORF">H0I76_02275</name>
</gene>
<feature type="compositionally biased region" description="Basic and acidic residues" evidence="1">
    <location>
        <begin position="14"/>
        <end position="24"/>
    </location>
</feature>
<evidence type="ECO:0000313" key="3">
    <source>
        <dbReference type="Proteomes" id="UP000655420"/>
    </source>
</evidence>
<sequence>MTNTVRVSHVIGPDGERMTKKDLPAPDNGRWVPRRKARVVVAVEGGLITQEEAFSLYDISEEELRSWQRAFGQLGLKGLRITRLRETRPASE</sequence>
<protein>
    <submittedName>
        <fullName evidence="2">DUF1153 domain-containing protein</fullName>
    </submittedName>
</protein>
<name>A0A8J7M5T6_9RHOB</name>
<feature type="region of interest" description="Disordered" evidence="1">
    <location>
        <begin position="1"/>
        <end position="29"/>
    </location>
</feature>
<dbReference type="InterPro" id="IPR036388">
    <property type="entry name" value="WH-like_DNA-bd_sf"/>
</dbReference>